<reference evidence="1 2" key="1">
    <citation type="submission" date="2019-11" db="EMBL/GenBank/DDBJ databases">
        <authorList>
            <person name="Dong K."/>
        </authorList>
    </citation>
    <scope>NUCLEOTIDE SEQUENCE [LARGE SCALE GENOMIC DNA]</scope>
    <source>
        <strain evidence="1 2">DK608</strain>
    </source>
</reference>
<gene>
    <name evidence="1" type="ORF">GL284_08085</name>
</gene>
<keyword evidence="2" id="KW-1185">Reference proteome</keyword>
<evidence type="ECO:0000313" key="2">
    <source>
        <dbReference type="Proteomes" id="UP000478740"/>
    </source>
</evidence>
<organism evidence="1 2">
    <name type="scientific">Paracoccus shanxieyensis</name>
    <dbReference type="NCBI Taxonomy" id="2675752"/>
    <lineage>
        <taxon>Bacteria</taxon>
        <taxon>Pseudomonadati</taxon>
        <taxon>Pseudomonadota</taxon>
        <taxon>Alphaproteobacteria</taxon>
        <taxon>Rhodobacterales</taxon>
        <taxon>Paracoccaceae</taxon>
        <taxon>Paracoccus</taxon>
    </lineage>
</organism>
<name>A0A6L6J0M9_9RHOB</name>
<evidence type="ECO:0000313" key="1">
    <source>
        <dbReference type="EMBL" id="MTH64227.1"/>
    </source>
</evidence>
<sequence length="80" mass="8852">MAQQELKKEMPHTKNPDMIAFTVGRITLQLMQSGVEVSTEQIHWRLADIVRNGHQGGVTPEMAKGALLALGDLQSAQRRS</sequence>
<accession>A0A6L6J0M9</accession>
<dbReference type="RefSeq" id="WP_155044094.1">
    <property type="nucleotide sequence ID" value="NZ_WMIH01000006.1"/>
</dbReference>
<protein>
    <submittedName>
        <fullName evidence="1">Uncharacterized protein</fullName>
    </submittedName>
</protein>
<dbReference type="EMBL" id="WMII01000006">
    <property type="protein sequence ID" value="MTH64227.1"/>
    <property type="molecule type" value="Genomic_DNA"/>
</dbReference>
<comment type="caution">
    <text evidence="1">The sequence shown here is derived from an EMBL/GenBank/DDBJ whole genome shotgun (WGS) entry which is preliminary data.</text>
</comment>
<dbReference type="AlphaFoldDB" id="A0A6L6J0M9"/>
<dbReference type="Proteomes" id="UP000478740">
    <property type="component" value="Unassembled WGS sequence"/>
</dbReference>
<proteinExistence type="predicted"/>